<dbReference type="RefSeq" id="WP_344539959.1">
    <property type="nucleotide sequence ID" value="NZ_BAAATD010000002.1"/>
</dbReference>
<protein>
    <submittedName>
        <fullName evidence="1">Uncharacterized protein</fullName>
    </submittedName>
</protein>
<dbReference type="SUPFAM" id="SSF52540">
    <property type="entry name" value="P-loop containing nucleoside triphosphate hydrolases"/>
    <property type="match status" value="1"/>
</dbReference>
<dbReference type="EMBL" id="BAAATD010000002">
    <property type="protein sequence ID" value="GAA2587614.1"/>
    <property type="molecule type" value="Genomic_DNA"/>
</dbReference>
<keyword evidence="2" id="KW-1185">Reference proteome</keyword>
<dbReference type="Proteomes" id="UP001501509">
    <property type="component" value="Unassembled WGS sequence"/>
</dbReference>
<evidence type="ECO:0000313" key="2">
    <source>
        <dbReference type="Proteomes" id="UP001501509"/>
    </source>
</evidence>
<dbReference type="NCBIfam" id="NF047389">
    <property type="entry name" value="ATPase_Sll1717"/>
    <property type="match status" value="1"/>
</dbReference>
<reference evidence="1 2" key="1">
    <citation type="journal article" date="2019" name="Int. J. Syst. Evol. Microbiol.">
        <title>The Global Catalogue of Microorganisms (GCM) 10K type strain sequencing project: providing services to taxonomists for standard genome sequencing and annotation.</title>
        <authorList>
            <consortium name="The Broad Institute Genomics Platform"/>
            <consortium name="The Broad Institute Genome Sequencing Center for Infectious Disease"/>
            <person name="Wu L."/>
            <person name="Ma J."/>
        </authorList>
    </citation>
    <scope>NUCLEOTIDE SEQUENCE [LARGE SCALE GENOMIC DNA]</scope>
    <source>
        <strain evidence="1 2">JCM 6833</strain>
    </source>
</reference>
<name>A0ABN3PIR2_9ACTN</name>
<accession>A0ABN3PIR2</accession>
<dbReference type="InterPro" id="IPR059206">
    <property type="entry name" value="Sll1717-like"/>
</dbReference>
<dbReference type="InterPro" id="IPR027417">
    <property type="entry name" value="P-loop_NTPase"/>
</dbReference>
<sequence>MSVTLSPKFFDVLDFGTPSAERDISRGLEECFVESAAYQRVRSGAKTIVMGNRGAGKSAIFKMLAKRERAAGSHVIELSPEDYSYELLSSTMAAENAGSWAKQGAYAAAWKYLIYILIMKVLAKKGMRLAKGGGREIHNYIRDNHATSQLGTLSLLISYLKRLEGIKIGPVAAGLKAHELDRLYKLEEIHELLPALRKVLDGQRVVVLVDELDRGWDSSEDAKAFVSGLFQACVSINEQHPNLRVYVSLRQELYDDIPALYEDAQKHRDLLERIHWSEESLLELIGKRIRYSAREKGFDVEALERAGDAACWSAVFSGPGQGSFRYMIDRTLYRPREIIQFCSEALEQARGRAGQLPVPHTAIERAEYGYSEERAKDIAAEYRFQYPGLLGVFEVFRGRPCTFSRQDLELLCLELATGEIPTSGTESWLPNCEPNELIGILWQTGLLSAQLNADDAYFGKHQVQHLNLAAVQRFQIHPMFRTHLGIGDSVGGALA</sequence>
<gene>
    <name evidence="1" type="ORF">GCM10010411_20560</name>
</gene>
<proteinExistence type="predicted"/>
<organism evidence="1 2">
    <name type="scientific">Actinomadura fulvescens</name>
    <dbReference type="NCBI Taxonomy" id="46160"/>
    <lineage>
        <taxon>Bacteria</taxon>
        <taxon>Bacillati</taxon>
        <taxon>Actinomycetota</taxon>
        <taxon>Actinomycetes</taxon>
        <taxon>Streptosporangiales</taxon>
        <taxon>Thermomonosporaceae</taxon>
        <taxon>Actinomadura</taxon>
    </lineage>
</organism>
<evidence type="ECO:0000313" key="1">
    <source>
        <dbReference type="EMBL" id="GAA2587614.1"/>
    </source>
</evidence>
<comment type="caution">
    <text evidence="1">The sequence shown here is derived from an EMBL/GenBank/DDBJ whole genome shotgun (WGS) entry which is preliminary data.</text>
</comment>